<evidence type="ECO:0000313" key="2">
    <source>
        <dbReference type="EMBL" id="KAL0581926.1"/>
    </source>
</evidence>
<dbReference type="InterPro" id="IPR050410">
    <property type="entry name" value="CCR4/nocturin_mRNA_transcr"/>
</dbReference>
<dbReference type="InterPro" id="IPR005135">
    <property type="entry name" value="Endo/exonuclease/phosphatase"/>
</dbReference>
<name>A0ABR3G2L1_9AGAR</name>
<accession>A0ABR3G2L1</accession>
<proteinExistence type="predicted"/>
<dbReference type="EMBL" id="JBAHYK010000002">
    <property type="protein sequence ID" value="KAL0581926.1"/>
    <property type="molecule type" value="Genomic_DNA"/>
</dbReference>
<evidence type="ECO:0000313" key="3">
    <source>
        <dbReference type="Proteomes" id="UP001465976"/>
    </source>
</evidence>
<organism evidence="2 3">
    <name type="scientific">Marasmius crinis-equi</name>
    <dbReference type="NCBI Taxonomy" id="585013"/>
    <lineage>
        <taxon>Eukaryota</taxon>
        <taxon>Fungi</taxon>
        <taxon>Dikarya</taxon>
        <taxon>Basidiomycota</taxon>
        <taxon>Agaricomycotina</taxon>
        <taxon>Agaricomycetes</taxon>
        <taxon>Agaricomycetidae</taxon>
        <taxon>Agaricales</taxon>
        <taxon>Marasmiineae</taxon>
        <taxon>Marasmiaceae</taxon>
        <taxon>Marasmius</taxon>
    </lineage>
</organism>
<gene>
    <name evidence="2" type="primary">CCR4_1</name>
    <name evidence="2" type="ORF">V5O48_000156</name>
</gene>
<dbReference type="PANTHER" id="PTHR12121:SF100">
    <property type="entry name" value="POLY(A)-SPECIFIC RIBONUCLEASE"/>
    <property type="match status" value="1"/>
</dbReference>
<comment type="caution">
    <text evidence="2">The sequence shown here is derived from an EMBL/GenBank/DDBJ whole genome shotgun (WGS) entry which is preliminary data.</text>
</comment>
<keyword evidence="2" id="KW-0378">Hydrolase</keyword>
<dbReference type="SUPFAM" id="SSF56219">
    <property type="entry name" value="DNase I-like"/>
    <property type="match status" value="1"/>
</dbReference>
<keyword evidence="3" id="KW-1185">Reference proteome</keyword>
<dbReference type="EC" id="3.1.13.4" evidence="2"/>
<dbReference type="Gene3D" id="3.60.10.10">
    <property type="entry name" value="Endonuclease/exonuclease/phosphatase"/>
    <property type="match status" value="1"/>
</dbReference>
<feature type="domain" description="Endonuclease/exonuclease/phosphatase" evidence="1">
    <location>
        <begin position="41"/>
        <end position="364"/>
    </location>
</feature>
<sequence>MDPPPPTPSSFPVAPPPRQIIRRAGASPKSEQDETFSVLCYNILCPQYASPSLYHYTPAWALPWEYRRMRIMDEIRRYSCDLVCLQEVDWDIYDEWLREEMEREKYSCFFCPSWAKKLQRSRRDGVAVFWRADRFRLLQHHIVEFSSLAEQREDFRSSKDVPNRFLQRGNVGIICLLRSLTTGKPLLLVNTHLYWDPEFCDVKLVQAGLLGEEIEKVAQRVREEQATSEVPVVLCGDFNSMPNSGVYEFLSTGSVSRQHPDFKRRHYGLFTKTGLNHGLELRSAYAHNGGSPPDEGGPGTSLKIVDTELLPWTNYTAHFRGVLDYIWYSKEFLHANTYLGGIDQEYLEAEKVIGFPDAHFPSDHIPIMTEFTWRASMKANM</sequence>
<protein>
    <submittedName>
        <fullName evidence="2">Glucose-repressible alcohol dehydrogenase transcriptional effector</fullName>
        <ecNumber evidence="2">3.1.13.4</ecNumber>
    </submittedName>
</protein>
<reference evidence="2 3" key="1">
    <citation type="submission" date="2024-02" db="EMBL/GenBank/DDBJ databases">
        <title>A draft genome for the cacao thread blight pathogen Marasmius crinis-equi.</title>
        <authorList>
            <person name="Cohen S.P."/>
            <person name="Baruah I.K."/>
            <person name="Amoako-Attah I."/>
            <person name="Bukari Y."/>
            <person name="Meinhardt L.W."/>
            <person name="Bailey B.A."/>
        </authorList>
    </citation>
    <scope>NUCLEOTIDE SEQUENCE [LARGE SCALE GENOMIC DNA]</scope>
    <source>
        <strain evidence="2 3">GH-76</strain>
    </source>
</reference>
<dbReference type="GO" id="GO:0004535">
    <property type="term" value="F:poly(A)-specific ribonuclease activity"/>
    <property type="evidence" value="ECO:0007669"/>
    <property type="project" value="UniProtKB-EC"/>
</dbReference>
<dbReference type="PANTHER" id="PTHR12121">
    <property type="entry name" value="CARBON CATABOLITE REPRESSOR PROTEIN 4"/>
    <property type="match status" value="1"/>
</dbReference>
<dbReference type="Pfam" id="PF03372">
    <property type="entry name" value="Exo_endo_phos"/>
    <property type="match status" value="1"/>
</dbReference>
<dbReference type="Proteomes" id="UP001465976">
    <property type="component" value="Unassembled WGS sequence"/>
</dbReference>
<dbReference type="InterPro" id="IPR036691">
    <property type="entry name" value="Endo/exonu/phosph_ase_sf"/>
</dbReference>
<evidence type="ECO:0000259" key="1">
    <source>
        <dbReference type="Pfam" id="PF03372"/>
    </source>
</evidence>